<dbReference type="AlphaFoldDB" id="A0A9P1IG63"/>
<protein>
    <recommendedName>
        <fullName evidence="2">NTF2-like domain-containing protein</fullName>
    </recommendedName>
</protein>
<feature type="chain" id="PRO_5040413984" description="NTF2-like domain-containing protein" evidence="1">
    <location>
        <begin position="18"/>
        <end position="139"/>
    </location>
</feature>
<feature type="domain" description="NTF2-like" evidence="2">
    <location>
        <begin position="24"/>
        <end position="138"/>
    </location>
</feature>
<feature type="signal peptide" evidence="1">
    <location>
        <begin position="1"/>
        <end position="17"/>
    </location>
</feature>
<dbReference type="Pfam" id="PF26530">
    <property type="entry name" value="NTF2_3"/>
    <property type="match status" value="1"/>
</dbReference>
<name>A0A9P1IG63_9PELO</name>
<dbReference type="InterPro" id="IPR058721">
    <property type="entry name" value="NTF2_3"/>
</dbReference>
<reference evidence="3" key="1">
    <citation type="submission" date="2022-11" db="EMBL/GenBank/DDBJ databases">
        <authorList>
            <person name="Kikuchi T."/>
        </authorList>
    </citation>
    <scope>NUCLEOTIDE SEQUENCE</scope>
    <source>
        <strain evidence="3">PS1010</strain>
    </source>
</reference>
<sequence>MNLPICLLFINIFSISANSSKSAEEVAQKLAEKIYNFGKLKKHDELNKIIDDNFVFIDCFSKNVTKNEVIQQILANFENEEEGEEESSLVIENADFENDGKSLKYTMRMRGSTVMLTQFEAQKNSGEFIVTRAKSQDCA</sequence>
<evidence type="ECO:0000259" key="2">
    <source>
        <dbReference type="Pfam" id="PF26530"/>
    </source>
</evidence>
<proteinExistence type="predicted"/>
<gene>
    <name evidence="3" type="ORF">CAMP_LOCUS6910</name>
</gene>
<evidence type="ECO:0000313" key="4">
    <source>
        <dbReference type="Proteomes" id="UP001152747"/>
    </source>
</evidence>
<keyword evidence="1" id="KW-0732">Signal</keyword>
<accession>A0A9P1IG63</accession>
<keyword evidence="4" id="KW-1185">Reference proteome</keyword>
<organism evidence="3 4">
    <name type="scientific">Caenorhabditis angaria</name>
    <dbReference type="NCBI Taxonomy" id="860376"/>
    <lineage>
        <taxon>Eukaryota</taxon>
        <taxon>Metazoa</taxon>
        <taxon>Ecdysozoa</taxon>
        <taxon>Nematoda</taxon>
        <taxon>Chromadorea</taxon>
        <taxon>Rhabditida</taxon>
        <taxon>Rhabditina</taxon>
        <taxon>Rhabditomorpha</taxon>
        <taxon>Rhabditoidea</taxon>
        <taxon>Rhabditidae</taxon>
        <taxon>Peloderinae</taxon>
        <taxon>Caenorhabditis</taxon>
    </lineage>
</organism>
<dbReference type="EMBL" id="CANHGI010000003">
    <property type="protein sequence ID" value="CAI5444273.1"/>
    <property type="molecule type" value="Genomic_DNA"/>
</dbReference>
<comment type="caution">
    <text evidence="3">The sequence shown here is derived from an EMBL/GenBank/DDBJ whole genome shotgun (WGS) entry which is preliminary data.</text>
</comment>
<dbReference type="Proteomes" id="UP001152747">
    <property type="component" value="Unassembled WGS sequence"/>
</dbReference>
<evidence type="ECO:0000313" key="3">
    <source>
        <dbReference type="EMBL" id="CAI5444273.1"/>
    </source>
</evidence>
<evidence type="ECO:0000256" key="1">
    <source>
        <dbReference type="SAM" id="SignalP"/>
    </source>
</evidence>